<evidence type="ECO:0000313" key="3">
    <source>
        <dbReference type="EMBL" id="PZR16604.1"/>
    </source>
</evidence>
<keyword evidence="2" id="KW-1133">Transmembrane helix</keyword>
<protein>
    <submittedName>
        <fullName evidence="3">Uncharacterized protein</fullName>
    </submittedName>
</protein>
<feature type="region of interest" description="Disordered" evidence="1">
    <location>
        <begin position="1"/>
        <end position="96"/>
    </location>
</feature>
<dbReference type="EMBL" id="QFQP01000003">
    <property type="protein sequence ID" value="PZR16604.1"/>
    <property type="molecule type" value="Genomic_DNA"/>
</dbReference>
<gene>
    <name evidence="3" type="ORF">DI536_05435</name>
</gene>
<proteinExistence type="predicted"/>
<dbReference type="Proteomes" id="UP000249061">
    <property type="component" value="Unassembled WGS sequence"/>
</dbReference>
<evidence type="ECO:0000256" key="1">
    <source>
        <dbReference type="SAM" id="MobiDB-lite"/>
    </source>
</evidence>
<organism evidence="3 4">
    <name type="scientific">Archangium gephyra</name>
    <dbReference type="NCBI Taxonomy" id="48"/>
    <lineage>
        <taxon>Bacteria</taxon>
        <taxon>Pseudomonadati</taxon>
        <taxon>Myxococcota</taxon>
        <taxon>Myxococcia</taxon>
        <taxon>Myxococcales</taxon>
        <taxon>Cystobacterineae</taxon>
        <taxon>Archangiaceae</taxon>
        <taxon>Archangium</taxon>
    </lineage>
</organism>
<feature type="transmembrane region" description="Helical" evidence="2">
    <location>
        <begin position="194"/>
        <end position="212"/>
    </location>
</feature>
<keyword evidence="2" id="KW-0472">Membrane</keyword>
<name>A0A2W5VL79_9BACT</name>
<keyword evidence="2" id="KW-0812">Transmembrane</keyword>
<evidence type="ECO:0000313" key="4">
    <source>
        <dbReference type="Proteomes" id="UP000249061"/>
    </source>
</evidence>
<sequence length="484" mass="51835">MSDEKKLGNTDETQLGLPEVPASPATTQVISEPVADVETTARDMKPVSPFTAPPRTRANQTIEMPGRRKTGAIPALQEPAARRASKAISTEGVVPQPAAAPRRSKVAAISELETVAPNNPPDVETVAPRSVLDQETDPRLGPVPDAPAPRARASKMVSAISDPQVALPTADLLPTAAERVPPPPVETKWTIQRVIAIALGVSLLFILAWVFWPSGSRPQPVRPVVTRETPELEDLEPIAKPGAPKTAPVAAPVVAKKAPGLPIDVKQNVVDPFAVHLEDIPLDPAHRYRLKLERDDSRLGVALARLDEKDGWGTLRRMASHAALQFGGAKALRMHCDPGSTFADGATFPLELTDLATRKTIPLTLQPARHCWDFEVGKMLELGEGVKKRVRVPTDAKLKLGEGVPLKIAYVVESLGETRNWKTGVLNPGESLLAEGRLVRFALLDPYANDNEGTLELELLAGDTESSGIVTPSTASGAQFVPVK</sequence>
<accession>A0A2W5VL79</accession>
<evidence type="ECO:0000256" key="2">
    <source>
        <dbReference type="SAM" id="Phobius"/>
    </source>
</evidence>
<reference evidence="3 4" key="1">
    <citation type="submission" date="2017-08" db="EMBL/GenBank/DDBJ databases">
        <title>Infants hospitalized years apart are colonized by the same room-sourced microbial strains.</title>
        <authorList>
            <person name="Brooks B."/>
            <person name="Olm M.R."/>
            <person name="Firek B.A."/>
            <person name="Baker R."/>
            <person name="Thomas B.C."/>
            <person name="Morowitz M.J."/>
            <person name="Banfield J.F."/>
        </authorList>
    </citation>
    <scope>NUCLEOTIDE SEQUENCE [LARGE SCALE GENOMIC DNA]</scope>
    <source>
        <strain evidence="3">S2_003_000_R2_14</strain>
    </source>
</reference>
<comment type="caution">
    <text evidence="3">The sequence shown here is derived from an EMBL/GenBank/DDBJ whole genome shotgun (WGS) entry which is preliminary data.</text>
</comment>
<dbReference type="AlphaFoldDB" id="A0A2W5VL79"/>